<feature type="region of interest" description="Disordered" evidence="1">
    <location>
        <begin position="1"/>
        <end position="90"/>
    </location>
</feature>
<keyword evidence="3" id="KW-1185">Reference proteome</keyword>
<feature type="compositionally biased region" description="Polar residues" evidence="1">
    <location>
        <begin position="61"/>
        <end position="77"/>
    </location>
</feature>
<gene>
    <name evidence="2" type="ORF">L484_023400</name>
</gene>
<feature type="compositionally biased region" description="Low complexity" evidence="1">
    <location>
        <begin position="14"/>
        <end position="27"/>
    </location>
</feature>
<accession>W9S5L5</accession>
<proteinExistence type="predicted"/>
<evidence type="ECO:0000313" key="3">
    <source>
        <dbReference type="Proteomes" id="UP000030645"/>
    </source>
</evidence>
<dbReference type="EMBL" id="KE346119">
    <property type="protein sequence ID" value="EXC26783.1"/>
    <property type="molecule type" value="Genomic_DNA"/>
</dbReference>
<protein>
    <submittedName>
        <fullName evidence="2">Uncharacterized protein</fullName>
    </submittedName>
</protein>
<name>W9S5L5_9ROSA</name>
<dbReference type="AlphaFoldDB" id="W9S5L5"/>
<organism evidence="2 3">
    <name type="scientific">Morus notabilis</name>
    <dbReference type="NCBI Taxonomy" id="981085"/>
    <lineage>
        <taxon>Eukaryota</taxon>
        <taxon>Viridiplantae</taxon>
        <taxon>Streptophyta</taxon>
        <taxon>Embryophyta</taxon>
        <taxon>Tracheophyta</taxon>
        <taxon>Spermatophyta</taxon>
        <taxon>Magnoliopsida</taxon>
        <taxon>eudicotyledons</taxon>
        <taxon>Gunneridae</taxon>
        <taxon>Pentapetalae</taxon>
        <taxon>rosids</taxon>
        <taxon>fabids</taxon>
        <taxon>Rosales</taxon>
        <taxon>Moraceae</taxon>
        <taxon>Moreae</taxon>
        <taxon>Morus</taxon>
    </lineage>
</organism>
<reference evidence="3" key="1">
    <citation type="submission" date="2013-01" db="EMBL/GenBank/DDBJ databases">
        <title>Draft Genome Sequence of a Mulberry Tree, Morus notabilis C.K. Schneid.</title>
        <authorList>
            <person name="He N."/>
            <person name="Zhao S."/>
        </authorList>
    </citation>
    <scope>NUCLEOTIDE SEQUENCE</scope>
</reference>
<evidence type="ECO:0000256" key="1">
    <source>
        <dbReference type="SAM" id="MobiDB-lite"/>
    </source>
</evidence>
<feature type="compositionally biased region" description="Polar residues" evidence="1">
    <location>
        <begin position="41"/>
        <end position="52"/>
    </location>
</feature>
<feature type="compositionally biased region" description="Basic and acidic residues" evidence="1">
    <location>
        <begin position="1"/>
        <end position="12"/>
    </location>
</feature>
<sequence length="90" mass="10133">MERPKLEDERSNTRPSLRRNSSQSSRNHVSRSKFSRDPLQSPRNHMTQSKSGGNPALSCQDCASRSNDTGTSESNLSHARIARINPNRRV</sequence>
<evidence type="ECO:0000313" key="2">
    <source>
        <dbReference type="EMBL" id="EXC26783.1"/>
    </source>
</evidence>
<dbReference type="Proteomes" id="UP000030645">
    <property type="component" value="Unassembled WGS sequence"/>
</dbReference>